<proteinExistence type="predicted"/>
<keyword evidence="3" id="KW-1185">Reference proteome</keyword>
<evidence type="ECO:0000313" key="3">
    <source>
        <dbReference type="Proteomes" id="UP000662373"/>
    </source>
</evidence>
<keyword evidence="1" id="KW-0732">Signal</keyword>
<dbReference type="EMBL" id="JAEHJZ010000008">
    <property type="protein sequence ID" value="MBJ7880041.1"/>
    <property type="molecule type" value="Genomic_DNA"/>
</dbReference>
<evidence type="ECO:0000313" key="2">
    <source>
        <dbReference type="EMBL" id="MBJ7880041.1"/>
    </source>
</evidence>
<comment type="caution">
    <text evidence="2">The sequence shown here is derived from an EMBL/GenBank/DDBJ whole genome shotgun (WGS) entry which is preliminary data.</text>
</comment>
<dbReference type="AlphaFoldDB" id="A0A934KIB6"/>
<feature type="chain" id="PRO_5036783438" description="DUF2460 domain-containing protein" evidence="1">
    <location>
        <begin position="19"/>
        <end position="1136"/>
    </location>
</feature>
<accession>A0A934KIB6</accession>
<sequence>MKIAVALVFFLSCCGVYAQQPTSNYRTKKAAVKAAIQIDSVSINSSQFTLKTKDGIAIDSSYYTIDFSKALLTFKRPIATDSVIINYLRYPDFITRKYFQLDDKIIVDNTDNIQQLYRLQQSTLTRNFTPFDGLTSSGSISRGVTIGSNQNSVLNSELDLQISGKLSDKVSLRASIQDANIPLQESGYSQRLDEFDQVFIELFSDDWRIRAGDIDLINTNSYFTSFSKRVQGLFVEVDLDHDASKTNLFAAGALVRGQFTTSQFTAQEGNQGPYKLRGPNNELYVLVISGSETVYVNGTPIKRGENQDYTIDYNAGEIIFNPTFPITSEMRITVDYQFSERNFSRFTVFGGGGYETEKFKIGASVYSEVDSKNQPLQQNLSPDQVHILANAGDESSLMVAPSGVPEVYNENRILYRKEVVGGAEVYVFSSNPEDELYSVKFRLVGENQGDYVLVNSNAVSNIYEYLAPESGVSQGNYAPIVKLIAPTKLQVAVVNGTYQPTERTEIYFEAAGSKNDLNLFSDLDDANNDGFAGKLRVRQDIIKTDSLWNLSAILDADVIQDDFKTIQRLYDAEFSRDWNLEMPLGNQNLLTVGLELFNPNHGFASYKFEHLTYSENFNGNRHSAFASLKFGKWQLFTNTSVLKSKSNRSESTFLRTFNSVTYNFGKQWVGTKLAAEDNEQHDIVTDQLAVLSQRFKSAEVFYGIGDSTTVFAEVGYKHRVNDSLRSNSLEKVSSSNTYYFKSKLIQNTTTDLGVFINYRTLKSVDRSIQDEQSLNSRMTFNKQLFDQIVQWNTVFETNAGSLPQQDFTYVRVEPGQGAYTWIDYNDNGVQELNEFETAQFQDQGEYIRVLLPNQVFVKTHQNRLSQTLTINPQQWGVNEDGVKKFWSHFYNQTSYLVDRKINREENTFDLNPFAKADDRQLALNKSVRNVLFFNRGKQHYTTSYTFLSNTARNLLSIGFQESKLKSHQLNFNHKFAESWLLNVKGSSEENESLSENFVSRNYQIEEARVKPKLSYLLNENVRFDVFYQYTSKDNTIGHMERLLQNNFGMSFTYNNAQKLGLTGEVNFFDNTFTGNANTPVSYQILEGLQAGKNFTWTLLAQKKLTAFLDLNFNYFGRKTETSKTIHTGTVQLKAYF</sequence>
<gene>
    <name evidence="2" type="ORF">JEM65_05155</name>
</gene>
<organism evidence="2 3">
    <name type="scientific">Gelidibacter salicanalis</name>
    <dbReference type="NCBI Taxonomy" id="291193"/>
    <lineage>
        <taxon>Bacteria</taxon>
        <taxon>Pseudomonadati</taxon>
        <taxon>Bacteroidota</taxon>
        <taxon>Flavobacteriia</taxon>
        <taxon>Flavobacteriales</taxon>
        <taxon>Flavobacteriaceae</taxon>
        <taxon>Gelidibacter</taxon>
    </lineage>
</organism>
<protein>
    <recommendedName>
        <fullName evidence="4">DUF2460 domain-containing protein</fullName>
    </recommendedName>
</protein>
<dbReference type="RefSeq" id="WP_199597785.1">
    <property type="nucleotide sequence ID" value="NZ_JAEHJZ010000008.1"/>
</dbReference>
<reference evidence="2 3" key="1">
    <citation type="submission" date="2020-09" db="EMBL/GenBank/DDBJ databases">
        <title>Draft genome of Gelidibacter salicanalis PAMC21136.</title>
        <authorList>
            <person name="Park H."/>
        </authorList>
    </citation>
    <scope>NUCLEOTIDE SEQUENCE [LARGE SCALE GENOMIC DNA]</scope>
    <source>
        <strain evidence="2 3">PAMC21136</strain>
    </source>
</reference>
<feature type="signal peptide" evidence="1">
    <location>
        <begin position="1"/>
        <end position="18"/>
    </location>
</feature>
<name>A0A934KIB6_9FLAO</name>
<evidence type="ECO:0008006" key="4">
    <source>
        <dbReference type="Google" id="ProtNLM"/>
    </source>
</evidence>
<dbReference type="Proteomes" id="UP000662373">
    <property type="component" value="Unassembled WGS sequence"/>
</dbReference>
<evidence type="ECO:0000256" key="1">
    <source>
        <dbReference type="SAM" id="SignalP"/>
    </source>
</evidence>